<evidence type="ECO:0000313" key="15">
    <source>
        <dbReference type="EMBL" id="KGF47059.1"/>
    </source>
</evidence>
<feature type="binding site" evidence="11 12">
    <location>
        <begin position="71"/>
        <end position="73"/>
    </location>
    <ligand>
        <name>FAD</name>
        <dbReference type="ChEBI" id="CHEBI:57692"/>
    </ligand>
</feature>
<dbReference type="PIRSF" id="PIRSF006816">
    <property type="entry name" value="Cyc3_hyd_g"/>
    <property type="match status" value="1"/>
</dbReference>
<evidence type="ECO:0000256" key="2">
    <source>
        <dbReference type="ARBA" id="ARBA00022448"/>
    </source>
</evidence>
<dbReference type="Gene3D" id="2.10.240.10">
    <property type="entry name" value="Dihydroorotate dehydrogenase, electron transfer subunit"/>
    <property type="match status" value="1"/>
</dbReference>
<dbReference type="HAMAP" id="MF_01211">
    <property type="entry name" value="DHODB_Fe_S_bind"/>
    <property type="match status" value="1"/>
</dbReference>
<evidence type="ECO:0000256" key="11">
    <source>
        <dbReference type="HAMAP-Rule" id="MF_01211"/>
    </source>
</evidence>
<evidence type="ECO:0000256" key="1">
    <source>
        <dbReference type="ARBA" id="ARBA00006422"/>
    </source>
</evidence>
<evidence type="ECO:0000313" key="16">
    <source>
        <dbReference type="Proteomes" id="UP000029628"/>
    </source>
</evidence>
<feature type="binding site" evidence="11 12">
    <location>
        <begin position="54"/>
        <end position="57"/>
    </location>
    <ligand>
        <name>FAD</name>
        <dbReference type="ChEBI" id="CHEBI:57692"/>
    </ligand>
</feature>
<evidence type="ECO:0000259" key="14">
    <source>
        <dbReference type="PROSITE" id="PS51384"/>
    </source>
</evidence>
<keyword evidence="3 11" id="KW-0285">Flavoprotein</keyword>
<evidence type="ECO:0000256" key="7">
    <source>
        <dbReference type="ARBA" id="ARBA00022975"/>
    </source>
</evidence>
<keyword evidence="8 11" id="KW-0249">Electron transport</keyword>
<protein>
    <recommendedName>
        <fullName evidence="11">Dihydroorotate dehydrogenase B (NAD(+)), electron transfer subunit</fullName>
    </recommendedName>
    <alternativeName>
        <fullName evidence="11">Dihydroorotate oxidase B, electron transfer subunit</fullName>
    </alternativeName>
</protein>
<keyword evidence="10 11" id="KW-0411">Iron-sulfur</keyword>
<dbReference type="Gene3D" id="2.40.30.10">
    <property type="entry name" value="Translation factors"/>
    <property type="match status" value="1"/>
</dbReference>
<evidence type="ECO:0000256" key="8">
    <source>
        <dbReference type="ARBA" id="ARBA00022982"/>
    </source>
</evidence>
<feature type="binding site" evidence="11 13">
    <location>
        <position position="229"/>
    </location>
    <ligand>
        <name>[2Fe-2S] cluster</name>
        <dbReference type="ChEBI" id="CHEBI:190135"/>
    </ligand>
</feature>
<dbReference type="Gene3D" id="3.40.50.80">
    <property type="entry name" value="Nucleotide-binding domain of ferredoxin-NADP reductase (FNR) module"/>
    <property type="match status" value="1"/>
</dbReference>
<dbReference type="Pfam" id="PF00970">
    <property type="entry name" value="FAD_binding_6"/>
    <property type="match status" value="1"/>
</dbReference>
<keyword evidence="5 11" id="KW-0479">Metal-binding</keyword>
<dbReference type="InterPro" id="IPR012165">
    <property type="entry name" value="Cyt_c3_hydrogenase_gsu"/>
</dbReference>
<feature type="binding site" evidence="11 12">
    <location>
        <begin position="78"/>
        <end position="79"/>
    </location>
    <ligand>
        <name>FAD</name>
        <dbReference type="ChEBI" id="CHEBI:57692"/>
    </ligand>
</feature>
<accession>A0A096CP10</accession>
<dbReference type="GO" id="GO:0050660">
    <property type="term" value="F:flavin adenine dinucleotide binding"/>
    <property type="evidence" value="ECO:0007669"/>
    <property type="project" value="InterPro"/>
</dbReference>
<dbReference type="GO" id="GO:0044205">
    <property type="term" value="P:'de novo' UMP biosynthetic process"/>
    <property type="evidence" value="ECO:0007669"/>
    <property type="project" value="UniProtKB-UniRule"/>
</dbReference>
<dbReference type="PANTHER" id="PTHR43513:SF3">
    <property type="entry name" value="DIHYDROOROTATE DEHYDROGENASE B (NAD(+)), ELECTRON TRANSFER SUBUNIT-RELATED"/>
    <property type="match status" value="1"/>
</dbReference>
<dbReference type="Pfam" id="PF10418">
    <property type="entry name" value="DHODB_Fe-S_bind"/>
    <property type="match status" value="1"/>
</dbReference>
<comment type="caution">
    <text evidence="15">The sequence shown here is derived from an EMBL/GenBank/DDBJ whole genome shotgun (WGS) entry which is preliminary data.</text>
</comment>
<evidence type="ECO:0000256" key="3">
    <source>
        <dbReference type="ARBA" id="ARBA00022630"/>
    </source>
</evidence>
<feature type="binding site" evidence="11 13">
    <location>
        <position position="242"/>
    </location>
    <ligand>
        <name>[2Fe-2S] cluster</name>
        <dbReference type="ChEBI" id="CHEBI:190135"/>
    </ligand>
</feature>
<evidence type="ECO:0000256" key="4">
    <source>
        <dbReference type="ARBA" id="ARBA00022714"/>
    </source>
</evidence>
<dbReference type="InterPro" id="IPR017938">
    <property type="entry name" value="Riboflavin_synthase-like_b-brl"/>
</dbReference>
<dbReference type="InterPro" id="IPR023455">
    <property type="entry name" value="Dihydroorotate_DHASE_ETsu"/>
</dbReference>
<dbReference type="Proteomes" id="UP000029628">
    <property type="component" value="Unassembled WGS sequence"/>
</dbReference>
<dbReference type="InterPro" id="IPR050353">
    <property type="entry name" value="PyrK_electron_transfer"/>
</dbReference>
<comment type="subunit">
    <text evidence="11">Heterotetramer of 2 PyrK and 2 PyrD type B subunits.</text>
</comment>
<feature type="binding site" evidence="11 13">
    <location>
        <position position="221"/>
    </location>
    <ligand>
        <name>[2Fe-2S] cluster</name>
        <dbReference type="ChEBI" id="CHEBI:190135"/>
    </ligand>
</feature>
<comment type="cofactor">
    <cofactor evidence="13">
        <name>[2Fe-2S] cluster</name>
        <dbReference type="ChEBI" id="CHEBI:190135"/>
    </cofactor>
    <text evidence="13">Binds 1 [2Fe-2S] cluster per subunit.</text>
</comment>
<dbReference type="UniPathway" id="UPA00070">
    <property type="reaction ID" value="UER00945"/>
</dbReference>
<dbReference type="PANTHER" id="PTHR43513">
    <property type="entry name" value="DIHYDROOROTATE DEHYDROGENASE B (NAD(+)), ELECTRON TRANSFER SUBUNIT"/>
    <property type="match status" value="1"/>
</dbReference>
<evidence type="ECO:0000256" key="13">
    <source>
        <dbReference type="PIRSR" id="PIRSR006816-2"/>
    </source>
</evidence>
<dbReference type="InterPro" id="IPR039261">
    <property type="entry name" value="FNR_nucleotide-bd"/>
</dbReference>
<comment type="cofactor">
    <cofactor evidence="11 12">
        <name>FAD</name>
        <dbReference type="ChEBI" id="CHEBI:57692"/>
    </cofactor>
    <text evidence="11 12">Binds 1 FAD per subunit.</text>
</comment>
<dbReference type="eggNOG" id="COG0543">
    <property type="taxonomic scope" value="Bacteria"/>
</dbReference>
<dbReference type="InterPro" id="IPR019480">
    <property type="entry name" value="Dihydroorotate_DH_Fe-S-bd"/>
</dbReference>
<evidence type="ECO:0000256" key="5">
    <source>
        <dbReference type="ARBA" id="ARBA00022723"/>
    </source>
</evidence>
<proteinExistence type="inferred from homology"/>
<dbReference type="InterPro" id="IPR001433">
    <property type="entry name" value="OxRdtase_FAD/NAD-bd"/>
</dbReference>
<dbReference type="SUPFAM" id="SSF63380">
    <property type="entry name" value="Riboflavin synthase domain-like"/>
    <property type="match status" value="1"/>
</dbReference>
<dbReference type="InterPro" id="IPR037117">
    <property type="entry name" value="Dihydroorotate_DH_ele_sf"/>
</dbReference>
<gene>
    <name evidence="11" type="primary">pyrK</name>
    <name evidence="15" type="ORF">HMPREF0872_06075</name>
</gene>
<sequence length="256" mass="27266">MSGYVEMGEVVRNEQIGADVWVMDLYAPKQAAEAQVGQFCNVRLTDGTAPLLRRPISYANFDANTGTITLLYRVVGRGTMLLTRLVPGDTLDCLGPLGQPFTTTSSMLLIGGGVGIAPMLSIAHHLKAHESAHVILGFRNKSELFWADLFNNLPVTVHITTDDGSVGTKGFPTTIMPDLLQSTAITSIMTCGPMPMMKGVAKIAMELGIPCQVSLEERMGCGTGGCLGCGCDGKAGKRYKVCKDGPVFAADDVFFL</sequence>
<dbReference type="EMBL" id="JRNT01000018">
    <property type="protein sequence ID" value="KGF47059.1"/>
    <property type="molecule type" value="Genomic_DNA"/>
</dbReference>
<organism evidence="15 16">
    <name type="scientific">Veillonella montpellierensis DNF00314</name>
    <dbReference type="NCBI Taxonomy" id="1401067"/>
    <lineage>
        <taxon>Bacteria</taxon>
        <taxon>Bacillati</taxon>
        <taxon>Bacillota</taxon>
        <taxon>Negativicutes</taxon>
        <taxon>Veillonellales</taxon>
        <taxon>Veillonellaceae</taxon>
        <taxon>Veillonella</taxon>
    </lineage>
</organism>
<evidence type="ECO:0000256" key="9">
    <source>
        <dbReference type="ARBA" id="ARBA00023004"/>
    </source>
</evidence>
<keyword evidence="7 11" id="KW-0665">Pyrimidine biosynthesis</keyword>
<dbReference type="AlphaFoldDB" id="A0A096CP10"/>
<feature type="binding site" evidence="11 13">
    <location>
        <position position="226"/>
    </location>
    <ligand>
        <name>[2Fe-2S] cluster</name>
        <dbReference type="ChEBI" id="CHEBI:190135"/>
    </ligand>
</feature>
<comment type="similarity">
    <text evidence="1 11">Belongs to the PyrK family.</text>
</comment>
<keyword evidence="6 11" id="KW-0274">FAD</keyword>
<dbReference type="InterPro" id="IPR017927">
    <property type="entry name" value="FAD-bd_FR_type"/>
</dbReference>
<keyword evidence="4 11" id="KW-0001">2Fe-2S</keyword>
<dbReference type="CDD" id="cd06218">
    <property type="entry name" value="DHOD_e_trans"/>
    <property type="match status" value="1"/>
</dbReference>
<dbReference type="GO" id="GO:0051537">
    <property type="term" value="F:2 iron, 2 sulfur cluster binding"/>
    <property type="evidence" value="ECO:0007669"/>
    <property type="project" value="UniProtKB-KW"/>
</dbReference>
<evidence type="ECO:0000256" key="12">
    <source>
        <dbReference type="PIRSR" id="PIRSR006816-1"/>
    </source>
</evidence>
<reference evidence="15 16" key="1">
    <citation type="submission" date="2014-07" db="EMBL/GenBank/DDBJ databases">
        <authorList>
            <person name="McCorrison J."/>
            <person name="Sanka R."/>
            <person name="Torralba M."/>
            <person name="Gillis M."/>
            <person name="Haft D.H."/>
            <person name="Methe B."/>
            <person name="Sutton G."/>
            <person name="Nelson K.E."/>
        </authorList>
    </citation>
    <scope>NUCLEOTIDE SEQUENCE [LARGE SCALE GENOMIC DNA]</scope>
    <source>
        <strain evidence="15 16">DNF00314</strain>
    </source>
</reference>
<evidence type="ECO:0000256" key="10">
    <source>
        <dbReference type="ARBA" id="ARBA00023014"/>
    </source>
</evidence>
<comment type="function">
    <text evidence="11">Responsible for channeling the electrons from the oxidation of dihydroorotate from the FMN redox center in the PyrD type B subunit to the ultimate electron acceptor NAD(+).</text>
</comment>
<name>A0A096CP10_9FIRM</name>
<dbReference type="PROSITE" id="PS51384">
    <property type="entry name" value="FAD_FR"/>
    <property type="match status" value="1"/>
</dbReference>
<dbReference type="GO" id="GO:0016491">
    <property type="term" value="F:oxidoreductase activity"/>
    <property type="evidence" value="ECO:0007669"/>
    <property type="project" value="InterPro"/>
</dbReference>
<dbReference type="GO" id="GO:0046872">
    <property type="term" value="F:metal ion binding"/>
    <property type="evidence" value="ECO:0007669"/>
    <property type="project" value="UniProtKB-KW"/>
</dbReference>
<comment type="pathway">
    <text evidence="11">Pyrimidine metabolism; UMP biosynthesis via de novo pathway; orotate from (S)-dihydroorotate (NAD(+) route): step 1/1.</text>
</comment>
<keyword evidence="16" id="KW-1185">Reference proteome</keyword>
<evidence type="ECO:0000256" key="6">
    <source>
        <dbReference type="ARBA" id="ARBA00022827"/>
    </source>
</evidence>
<dbReference type="RefSeq" id="WP_038152748.1">
    <property type="nucleotide sequence ID" value="NZ_JRNT01000018.1"/>
</dbReference>
<dbReference type="Pfam" id="PF00175">
    <property type="entry name" value="NAD_binding_1"/>
    <property type="match status" value="1"/>
</dbReference>
<dbReference type="PRINTS" id="PR00409">
    <property type="entry name" value="PHDIOXRDTASE"/>
</dbReference>
<keyword evidence="9 11" id="KW-0408">Iron</keyword>
<keyword evidence="2 11" id="KW-0813">Transport</keyword>
<feature type="domain" description="FAD-binding FR-type" evidence="14">
    <location>
        <begin position="3"/>
        <end position="103"/>
    </location>
</feature>
<comment type="cofactor">
    <cofactor evidence="11">
        <name>[2Fe-2S] cluster</name>
        <dbReference type="ChEBI" id="CHEBI:190135"/>
    </cofactor>
    <text evidence="11">Binds 1 [2Fe-2S] cluster per subunit.</text>
</comment>
<dbReference type="SUPFAM" id="SSF52343">
    <property type="entry name" value="Ferredoxin reductase-like, C-terminal NADP-linked domain"/>
    <property type="match status" value="1"/>
</dbReference>
<dbReference type="GO" id="GO:0009055">
    <property type="term" value="F:electron transfer activity"/>
    <property type="evidence" value="ECO:0007669"/>
    <property type="project" value="UniProtKB-UniRule"/>
</dbReference>
<dbReference type="InterPro" id="IPR008333">
    <property type="entry name" value="Cbr1-like_FAD-bd_dom"/>
</dbReference>